<dbReference type="EMBL" id="JAIZAY010000023">
    <property type="protein sequence ID" value="KAJ8020056.1"/>
    <property type="molecule type" value="Genomic_DNA"/>
</dbReference>
<reference evidence="3" key="1">
    <citation type="submission" date="2021-10" db="EMBL/GenBank/DDBJ databases">
        <title>Tropical sea cucumber genome reveals ecological adaptation and Cuvierian tubules defense mechanism.</title>
        <authorList>
            <person name="Chen T."/>
        </authorList>
    </citation>
    <scope>NUCLEOTIDE SEQUENCE</scope>
    <source>
        <strain evidence="3">Nanhai2018</strain>
        <tissue evidence="3">Muscle</tissue>
    </source>
</reference>
<comment type="caution">
    <text evidence="3">The sequence shown here is derived from an EMBL/GenBank/DDBJ whole genome shotgun (WGS) entry which is preliminary data.</text>
</comment>
<evidence type="ECO:0000313" key="3">
    <source>
        <dbReference type="EMBL" id="KAJ8020056.1"/>
    </source>
</evidence>
<feature type="domain" description="Target of Nesh-SH3/FNDC1 C-terminal" evidence="2">
    <location>
        <begin position="828"/>
        <end position="962"/>
    </location>
</feature>
<evidence type="ECO:0000259" key="2">
    <source>
        <dbReference type="Pfam" id="PF21731"/>
    </source>
</evidence>
<organism evidence="3 4">
    <name type="scientific">Holothuria leucospilota</name>
    <name type="common">Black long sea cucumber</name>
    <name type="synonym">Mertensiothuria leucospilota</name>
    <dbReference type="NCBI Taxonomy" id="206669"/>
    <lineage>
        <taxon>Eukaryota</taxon>
        <taxon>Metazoa</taxon>
        <taxon>Echinodermata</taxon>
        <taxon>Eleutherozoa</taxon>
        <taxon>Echinozoa</taxon>
        <taxon>Holothuroidea</taxon>
        <taxon>Aspidochirotacea</taxon>
        <taxon>Aspidochirotida</taxon>
        <taxon>Holothuriidae</taxon>
        <taxon>Holothuria</taxon>
    </lineage>
</organism>
<keyword evidence="1" id="KW-0812">Transmembrane</keyword>
<proteinExistence type="predicted"/>
<protein>
    <submittedName>
        <fullName evidence="3">Fibronectin type III domain-containing protein 1</fullName>
    </submittedName>
</protein>
<dbReference type="InterPro" id="IPR049109">
    <property type="entry name" value="TARSH/FNDC1_C"/>
</dbReference>
<gene>
    <name evidence="3" type="ORF">HOLleu_41897</name>
</gene>
<dbReference type="PANTHER" id="PTHR23197:SF11">
    <property type="entry name" value="RE03558P"/>
    <property type="match status" value="1"/>
</dbReference>
<evidence type="ECO:0000313" key="4">
    <source>
        <dbReference type="Proteomes" id="UP001152320"/>
    </source>
</evidence>
<feature type="transmembrane region" description="Helical" evidence="1">
    <location>
        <begin position="12"/>
        <end position="38"/>
    </location>
</feature>
<sequence>MAGGDKSMKSGLTAFVFVATGISTTLLVVFGVGTYFLFISKADEPVQCIYEECGSTPGTPSNGTRIPSTACREPTTPILETPIDCLGNSCGHIGPADKFNAQCVYGHCECNATHFSQTSCLACVGACHIQKLDVDSSKLHATPFSYQSSRLNVYSCIGEQGKYADVHVLGVYENINERPPTAGKINVQITASSSRPVILVLTNYEPVDWILNVTRPINIEKVVLIAHYSDLSSVTTSGGIIQTFKLEKRPSGSVRGFGSDTGGESTAEMLVALYEEFGAVTSFAGTYRADSWNWTFPPVKAEIYPAPTTSKLHSSSFSTQTPVSSSVTHLYADERIPCRSNGCWHVGSPSQFDTQCVNGFCECRSPNYNSITCLPSVGSCNVRKNSPDLHATPHVSGSNAPTVYSCIGHGGINVDVHVLGVYEGNVHTRPPTAGTMNVVITSSPALARSVVLVLTNYEPVNWILDYPPTLNIEKVILIAYYSELSNVTTISGASQSFAVEKRPRGTLWGFGSDSGGGHTAEMLVDLHEEFGEVASLAGTYRADSWDWNLPIVNVEIYPTQSPDASSSSTQTPVSSSLTPLYIDEPIPCRSNNCWHVGSPFQFDAQCVNGFCECRSPNYNSITCLPSVGSCNVRRNSPDLHATPHVSGSNAPTVYSCIGHGGINVDVHVLGVYEGNVHTRPPTAGTMNVVITSSPALARSVVLVLTNYEPVNWILDYPPTLNIEKVILIAYYSELSNVNTVSGSSQSFAVEKRLRGTASGYGSDSGGGRTAEMLVDLHEEFGEVASLAGTYRADSWTWNLPTVDTEIYPKPTTETMSDDGMMQVPENAWMKYTFRFEDNWNSCHGDQYVRSRPIGNNELGRYIGVILCTSDRYKLVMADNLNDEFKNIADTNGHGSDHCEFVGAAADATFTLDLNFWDSPSATGYYRSNWGEDMTLGSIGGGTGPSWTGRYYPMWYECGVSIP</sequence>
<dbReference type="PANTHER" id="PTHR23197">
    <property type="entry name" value="TARSH-RELATED FIBRONECTIN DOMAIN-CONTAINING"/>
    <property type="match status" value="1"/>
</dbReference>
<evidence type="ECO:0000256" key="1">
    <source>
        <dbReference type="SAM" id="Phobius"/>
    </source>
</evidence>
<accession>A0A9Q0YJT5</accession>
<dbReference type="OrthoDB" id="5986449at2759"/>
<name>A0A9Q0YJT5_HOLLE</name>
<dbReference type="AlphaFoldDB" id="A0A9Q0YJT5"/>
<dbReference type="Pfam" id="PF21731">
    <property type="entry name" value="TARSH_C"/>
    <property type="match status" value="1"/>
</dbReference>
<keyword evidence="1" id="KW-0472">Membrane</keyword>
<keyword evidence="1" id="KW-1133">Transmembrane helix</keyword>
<dbReference type="Proteomes" id="UP001152320">
    <property type="component" value="Chromosome 23"/>
</dbReference>
<keyword evidence="4" id="KW-1185">Reference proteome</keyword>